<gene>
    <name evidence="1" type="ORF">BJEO58_02790</name>
</gene>
<organism evidence="1 2">
    <name type="scientific">Brevibacterium jeotgali</name>
    <dbReference type="NCBI Taxonomy" id="1262550"/>
    <lineage>
        <taxon>Bacteria</taxon>
        <taxon>Bacillati</taxon>
        <taxon>Actinomycetota</taxon>
        <taxon>Actinomycetes</taxon>
        <taxon>Micrococcales</taxon>
        <taxon>Brevibacteriaceae</taxon>
        <taxon>Brevibacterium</taxon>
    </lineage>
</organism>
<keyword evidence="2" id="KW-1185">Reference proteome</keyword>
<dbReference type="RefSeq" id="WP_101590084.1">
    <property type="nucleotide sequence ID" value="NZ_FXZM01000019.1"/>
</dbReference>
<name>A0A2H1L8V2_9MICO</name>
<proteinExistence type="predicted"/>
<reference evidence="2" key="1">
    <citation type="submission" date="2017-03" db="EMBL/GenBank/DDBJ databases">
        <authorList>
            <person name="Monnet C."/>
        </authorList>
    </citation>
    <scope>NUCLEOTIDE SEQUENCE [LARGE SCALE GENOMIC DNA]</scope>
    <source>
        <strain evidence="2">SJ5-8</strain>
    </source>
</reference>
<accession>A0A2H1L8V2</accession>
<dbReference type="Proteomes" id="UP000234462">
    <property type="component" value="Unassembled WGS sequence"/>
</dbReference>
<dbReference type="EMBL" id="FXZM01000019">
    <property type="protein sequence ID" value="SMY13180.1"/>
    <property type="molecule type" value="Genomic_DNA"/>
</dbReference>
<evidence type="ECO:0000313" key="1">
    <source>
        <dbReference type="EMBL" id="SMY13180.1"/>
    </source>
</evidence>
<protein>
    <submittedName>
        <fullName evidence="1">Uncharacterized protein</fullName>
    </submittedName>
</protein>
<sequence>MSQVRIASSDGTFGFEIPVVMEGGSESTVFSARIPAKRLGVGSHCTYDFWLLAAGARAKRRVTVEESVIAEATGSGLGGRGRLRSTAGGNLILTLDQSV</sequence>
<dbReference type="AlphaFoldDB" id="A0A2H1L8V2"/>
<evidence type="ECO:0000313" key="2">
    <source>
        <dbReference type="Proteomes" id="UP000234462"/>
    </source>
</evidence>